<dbReference type="SUPFAM" id="SSF47823">
    <property type="entry name" value="lambda integrase-like, N-terminal domain"/>
    <property type="match status" value="1"/>
</dbReference>
<dbReference type="InterPro" id="IPR011010">
    <property type="entry name" value="DNA_brk_join_enz"/>
</dbReference>
<dbReference type="EMBL" id="UYJE01001942">
    <property type="protein sequence ID" value="VDI06523.1"/>
    <property type="molecule type" value="Genomic_DNA"/>
</dbReference>
<proteinExistence type="predicted"/>
<dbReference type="InterPro" id="IPR000477">
    <property type="entry name" value="RT_dom"/>
</dbReference>
<dbReference type="SUPFAM" id="SSF56349">
    <property type="entry name" value="DNA breaking-rejoining enzymes"/>
    <property type="match status" value="1"/>
</dbReference>
<evidence type="ECO:0000313" key="7">
    <source>
        <dbReference type="Proteomes" id="UP000596742"/>
    </source>
</evidence>
<evidence type="ECO:0000259" key="5">
    <source>
        <dbReference type="PROSITE" id="PS51900"/>
    </source>
</evidence>
<dbReference type="InterPro" id="IPR044068">
    <property type="entry name" value="CB"/>
</dbReference>
<dbReference type="GO" id="GO:0003677">
    <property type="term" value="F:DNA binding"/>
    <property type="evidence" value="ECO:0007669"/>
    <property type="project" value="UniProtKB-KW"/>
</dbReference>
<protein>
    <recommendedName>
        <fullName evidence="8">Reverse transcriptase domain-containing protein</fullName>
    </recommendedName>
</protein>
<name>A0A8B6CLI4_MYTGA</name>
<dbReference type="OrthoDB" id="415455at2759"/>
<dbReference type="InterPro" id="IPR052055">
    <property type="entry name" value="Hepadnavirus_pol/RT"/>
</dbReference>
<keyword evidence="1" id="KW-0238">DNA-binding</keyword>
<evidence type="ECO:0000259" key="4">
    <source>
        <dbReference type="PROSITE" id="PS51898"/>
    </source>
</evidence>
<feature type="domain" description="Tyr recombinase" evidence="4">
    <location>
        <begin position="439"/>
        <end position="645"/>
    </location>
</feature>
<dbReference type="AlphaFoldDB" id="A0A8B6CLI4"/>
<dbReference type="Gene3D" id="1.10.150.130">
    <property type="match status" value="1"/>
</dbReference>
<dbReference type="InterPro" id="IPR043502">
    <property type="entry name" value="DNA/RNA_pol_sf"/>
</dbReference>
<dbReference type="PANTHER" id="PTHR33050">
    <property type="entry name" value="REVERSE TRANSCRIPTASE DOMAIN-CONTAINING PROTEIN"/>
    <property type="match status" value="1"/>
</dbReference>
<dbReference type="Pfam" id="PF00589">
    <property type="entry name" value="Phage_integrase"/>
    <property type="match status" value="1"/>
</dbReference>
<dbReference type="PANTHER" id="PTHR33050:SF8">
    <property type="entry name" value="REVERSE TRANSCRIPTASE DOMAIN-CONTAINING PROTEIN"/>
    <property type="match status" value="1"/>
</dbReference>
<dbReference type="PROSITE" id="PS51900">
    <property type="entry name" value="CB"/>
    <property type="match status" value="1"/>
</dbReference>
<dbReference type="InterPro" id="IPR002104">
    <property type="entry name" value="Integrase_catalytic"/>
</dbReference>
<evidence type="ECO:0008006" key="8">
    <source>
        <dbReference type="Google" id="ProtNLM"/>
    </source>
</evidence>
<comment type="caution">
    <text evidence="6">The sequence shown here is derived from an EMBL/GenBank/DDBJ whole genome shotgun (WGS) entry which is preliminary data.</text>
</comment>
<evidence type="ECO:0000313" key="6">
    <source>
        <dbReference type="EMBL" id="VDI06523.1"/>
    </source>
</evidence>
<dbReference type="InterPro" id="IPR013762">
    <property type="entry name" value="Integrase-like_cat_sf"/>
</dbReference>
<keyword evidence="2" id="KW-0233">DNA recombination</keyword>
<dbReference type="Gene3D" id="3.10.10.10">
    <property type="entry name" value="HIV Type 1 Reverse Transcriptase, subunit A, domain 1"/>
    <property type="match status" value="1"/>
</dbReference>
<evidence type="ECO:0000256" key="1">
    <source>
        <dbReference type="ARBA" id="ARBA00023125"/>
    </source>
</evidence>
<dbReference type="Pfam" id="PF00078">
    <property type="entry name" value="RVT_1"/>
    <property type="match status" value="1"/>
</dbReference>
<dbReference type="InterPro" id="IPR043128">
    <property type="entry name" value="Rev_trsase/Diguanyl_cyclase"/>
</dbReference>
<dbReference type="GO" id="GO:0015074">
    <property type="term" value="P:DNA integration"/>
    <property type="evidence" value="ECO:0007669"/>
    <property type="project" value="InterPro"/>
</dbReference>
<dbReference type="InterPro" id="IPR010998">
    <property type="entry name" value="Integrase_recombinase_N"/>
</dbReference>
<evidence type="ECO:0000259" key="3">
    <source>
        <dbReference type="PROSITE" id="PS50878"/>
    </source>
</evidence>
<keyword evidence="7" id="KW-1185">Reference proteome</keyword>
<accession>A0A8B6CLI4</accession>
<dbReference type="GO" id="GO:0006310">
    <property type="term" value="P:DNA recombination"/>
    <property type="evidence" value="ECO:0007669"/>
    <property type="project" value="UniProtKB-KW"/>
</dbReference>
<sequence length="645" mass="73236">MQAYMKPLMKSNNYVATNIKFSYPKPMLDRHLEILPVNPSDYELLGFKWNNKFYYDCCLPMGCRTSCKIFEEFSTALEWIALTKLGITSMVHILDDFLIIEKSKEDAISKLKAFVNLCEDLGVPLSAEKTELPSQVMDFVGITLDVIKQEARLPPDKITKCRHLLEKFSHMKRCTLIELQSLIGVLNFACSVIQPGRAFLRRMINLTMTVSDGQNHVYLNQETKDDIRIWLQFLDSFNGKSMFLNESFMSSNTLELHTDAAQSKGYAGIYGSKWFYGPFPENWKNINIMTLEFYPIILAIELWGTLWEKSLYSVEQFLRNIPSCSTQTVLSSTSIPATELLEYVTILANAALAPSTRATYSRAWKTFDSFCTEIMNQSLQPPLSVATISLFIAYMFKKSYAPSTISTYLSAIAYVHKMMSMPDNTQSFLVEKLVTGTYRLSKTFDSRLPITIPILNKLIQSITLVVKCTYDQVLFKAIFLFAFSTFSRVGELVTSKNAPNDNVLLLHDVSLSYIQGKAAEVQVCFRRFKHNVRGMPKTISFSHGTAMESAVVAMVEYLKVRPYSVPTEPLFCSVDATPLHRPVFDRILHKCLASCGLDSSRYKGHSFRIGAATDAAERGLSDSQIRSMGRWKSNAFQKYIRSHLN</sequence>
<dbReference type="Proteomes" id="UP000596742">
    <property type="component" value="Unassembled WGS sequence"/>
</dbReference>
<dbReference type="PROSITE" id="PS51898">
    <property type="entry name" value="TYR_RECOMBINASE"/>
    <property type="match status" value="1"/>
</dbReference>
<gene>
    <name evidence="6" type="ORF">MGAL_10B093674</name>
</gene>
<feature type="domain" description="Core-binding (CB)" evidence="5">
    <location>
        <begin position="331"/>
        <end position="420"/>
    </location>
</feature>
<organism evidence="6 7">
    <name type="scientific">Mytilus galloprovincialis</name>
    <name type="common">Mediterranean mussel</name>
    <dbReference type="NCBI Taxonomy" id="29158"/>
    <lineage>
        <taxon>Eukaryota</taxon>
        <taxon>Metazoa</taxon>
        <taxon>Spiralia</taxon>
        <taxon>Lophotrochozoa</taxon>
        <taxon>Mollusca</taxon>
        <taxon>Bivalvia</taxon>
        <taxon>Autobranchia</taxon>
        <taxon>Pteriomorphia</taxon>
        <taxon>Mytilida</taxon>
        <taxon>Mytiloidea</taxon>
        <taxon>Mytilidae</taxon>
        <taxon>Mytilinae</taxon>
        <taxon>Mytilus</taxon>
    </lineage>
</organism>
<dbReference type="Gene3D" id="3.30.70.270">
    <property type="match status" value="1"/>
</dbReference>
<dbReference type="PROSITE" id="PS50878">
    <property type="entry name" value="RT_POL"/>
    <property type="match status" value="1"/>
</dbReference>
<dbReference type="Gene3D" id="1.10.443.10">
    <property type="entry name" value="Intergrase catalytic core"/>
    <property type="match status" value="1"/>
</dbReference>
<dbReference type="SUPFAM" id="SSF56672">
    <property type="entry name" value="DNA/RNA polymerases"/>
    <property type="match status" value="1"/>
</dbReference>
<feature type="domain" description="Reverse transcriptase" evidence="3">
    <location>
        <begin position="1"/>
        <end position="144"/>
    </location>
</feature>
<reference evidence="6" key="1">
    <citation type="submission" date="2018-11" db="EMBL/GenBank/DDBJ databases">
        <authorList>
            <person name="Alioto T."/>
            <person name="Alioto T."/>
        </authorList>
    </citation>
    <scope>NUCLEOTIDE SEQUENCE</scope>
</reference>
<evidence type="ECO:0000256" key="2">
    <source>
        <dbReference type="ARBA" id="ARBA00023172"/>
    </source>
</evidence>